<dbReference type="PRINTS" id="PR00153">
    <property type="entry name" value="CSAPPISMRASE"/>
</dbReference>
<feature type="compositionally biased region" description="Gly residues" evidence="2">
    <location>
        <begin position="10"/>
        <end position="23"/>
    </location>
</feature>
<dbReference type="PANTHER" id="PTHR11071">
    <property type="entry name" value="PEPTIDYL-PROLYL CIS-TRANS ISOMERASE"/>
    <property type="match status" value="1"/>
</dbReference>
<dbReference type="GO" id="GO:0003755">
    <property type="term" value="F:peptidyl-prolyl cis-trans isomerase activity"/>
    <property type="evidence" value="ECO:0007669"/>
    <property type="project" value="InterPro"/>
</dbReference>
<dbReference type="PANTHER" id="PTHR11071:SF561">
    <property type="entry name" value="PEPTIDYL-PROLYL CIS-TRANS ISOMERASE D-RELATED"/>
    <property type="match status" value="1"/>
</dbReference>
<reference evidence="4" key="1">
    <citation type="submission" date="2021-02" db="EMBL/GenBank/DDBJ databases">
        <authorList>
            <person name="Dougan E. K."/>
            <person name="Rhodes N."/>
            <person name="Thang M."/>
            <person name="Chan C."/>
        </authorList>
    </citation>
    <scope>NUCLEOTIDE SEQUENCE</scope>
</reference>
<protein>
    <submittedName>
        <fullName evidence="4">Cyn-7 protein</fullName>
    </submittedName>
</protein>
<feature type="domain" description="PPIase cyclophilin-type" evidence="3">
    <location>
        <begin position="46"/>
        <end position="252"/>
    </location>
</feature>
<dbReference type="PROSITE" id="PS50072">
    <property type="entry name" value="CSA_PPIASE_2"/>
    <property type="match status" value="1"/>
</dbReference>
<organism evidence="4 5">
    <name type="scientific">Symbiodinium natans</name>
    <dbReference type="NCBI Taxonomy" id="878477"/>
    <lineage>
        <taxon>Eukaryota</taxon>
        <taxon>Sar</taxon>
        <taxon>Alveolata</taxon>
        <taxon>Dinophyceae</taxon>
        <taxon>Suessiales</taxon>
        <taxon>Symbiodiniaceae</taxon>
        <taxon>Symbiodinium</taxon>
    </lineage>
</organism>
<name>A0A812QPN8_9DINO</name>
<dbReference type="SUPFAM" id="SSF50891">
    <property type="entry name" value="Cyclophilin-like"/>
    <property type="match status" value="2"/>
</dbReference>
<evidence type="ECO:0000256" key="1">
    <source>
        <dbReference type="SAM" id="Coils"/>
    </source>
</evidence>
<feature type="compositionally biased region" description="Acidic residues" evidence="2">
    <location>
        <begin position="712"/>
        <end position="723"/>
    </location>
</feature>
<comment type="caution">
    <text evidence="4">The sequence shown here is derived from an EMBL/GenBank/DDBJ whole genome shotgun (WGS) entry which is preliminary data.</text>
</comment>
<evidence type="ECO:0000259" key="3">
    <source>
        <dbReference type="PROSITE" id="PS50072"/>
    </source>
</evidence>
<evidence type="ECO:0000256" key="2">
    <source>
        <dbReference type="SAM" id="MobiDB-lite"/>
    </source>
</evidence>
<dbReference type="InterPro" id="IPR002130">
    <property type="entry name" value="Cyclophilin-type_PPIase_dom"/>
</dbReference>
<feature type="region of interest" description="Disordered" evidence="2">
    <location>
        <begin position="692"/>
        <end position="731"/>
    </location>
</feature>
<dbReference type="Proteomes" id="UP000604046">
    <property type="component" value="Unassembled WGS sequence"/>
</dbReference>
<feature type="region of interest" description="Disordered" evidence="2">
    <location>
        <begin position="615"/>
        <end position="666"/>
    </location>
</feature>
<dbReference type="AlphaFoldDB" id="A0A812QPN8"/>
<feature type="compositionally biased region" description="Polar residues" evidence="2">
    <location>
        <begin position="655"/>
        <end position="664"/>
    </location>
</feature>
<keyword evidence="1" id="KW-0175">Coiled coil</keyword>
<sequence>MSPITQSAGTGLGIVGDGKGWSGGSTRPDGEANQPQSIKEKRPKVFLEVELHKRKLGRIVLELFGDVVPKTVENFRCLCTGERGVSAVSGKPLCFKGSRFHKIIPGKIIQGGDITKGDGSGGDSIYNQDGDGTFGCENFKLKHDRPGLVSAPGNCLLRLMILVTLVAMSMDSERGTFHGKCSDEVSMAHKRGEEGKQCSQFFFISKAEPKLDGKHTVFARVIEGIDKLSKLESMGTKGGTPLFEAVICDCGELESEALRTRKRKAEEVPLPPGWKRKESRSKATALAFAVFIAVRSFHPARPSDVRIIIDISKTDGKLPYGKMAVLEFEMQSLKEELREYDQQLPCWSAELAAAEEWAQHVESEADEAEAEKHRLTEELSEMQFSGLSPASSACERDFEAAMGHQQMGIAHHDFEEPLPIPPSTFDGVSDAGLQERRRIAEQRLDWETSRRELAVAHLRQQHLQSADEALAAGRAEAEELRAELAEAEHEGRELMRQRQVAEEQELPLREWVQHVEGQVNAARNENARLSAALSSTLAFRASLLSDDSEAQPLRDAGMNVQQVQWLRDHERSCLTRKAQLKEEIAAEEKRRDEFLKEAWQHRAIAEERHRRLGVPGNLPNILQTPSQVLRRPPGSAISASGSVLGSPKFPYSTRPDMSSTSRSWLSVPIPPIPSVGSIRSVNSVTSPVPMRELGERRSAVDASFSSQRSPVDLEDVLSDDDQPDYWHSGWAQEGEKESRCLSLQ</sequence>
<dbReference type="OrthoDB" id="413603at2759"/>
<proteinExistence type="predicted"/>
<evidence type="ECO:0000313" key="5">
    <source>
        <dbReference type="Proteomes" id="UP000604046"/>
    </source>
</evidence>
<dbReference type="GO" id="GO:0005737">
    <property type="term" value="C:cytoplasm"/>
    <property type="evidence" value="ECO:0007669"/>
    <property type="project" value="TreeGrafter"/>
</dbReference>
<dbReference type="InterPro" id="IPR029000">
    <property type="entry name" value="Cyclophilin-like_dom_sf"/>
</dbReference>
<feature type="coiled-coil region" evidence="1">
    <location>
        <begin position="323"/>
        <end position="385"/>
    </location>
</feature>
<accession>A0A812QPN8</accession>
<dbReference type="GO" id="GO:0016018">
    <property type="term" value="F:cyclosporin A binding"/>
    <property type="evidence" value="ECO:0007669"/>
    <property type="project" value="TreeGrafter"/>
</dbReference>
<feature type="coiled-coil region" evidence="1">
    <location>
        <begin position="463"/>
        <end position="532"/>
    </location>
</feature>
<feature type="region of interest" description="Disordered" evidence="2">
    <location>
        <begin position="1"/>
        <end position="39"/>
    </location>
</feature>
<keyword evidence="5" id="KW-1185">Reference proteome</keyword>
<dbReference type="Pfam" id="PF00160">
    <property type="entry name" value="Pro_isomerase"/>
    <property type="match status" value="2"/>
</dbReference>
<dbReference type="GO" id="GO:0006457">
    <property type="term" value="P:protein folding"/>
    <property type="evidence" value="ECO:0007669"/>
    <property type="project" value="TreeGrafter"/>
</dbReference>
<gene>
    <name evidence="4" type="primary">cyn-7</name>
    <name evidence="4" type="ORF">SNAT2548_LOCUS21650</name>
</gene>
<dbReference type="Gene3D" id="2.40.100.10">
    <property type="entry name" value="Cyclophilin-like"/>
    <property type="match status" value="1"/>
</dbReference>
<dbReference type="EMBL" id="CAJNDS010002259">
    <property type="protein sequence ID" value="CAE7397669.1"/>
    <property type="molecule type" value="Genomic_DNA"/>
</dbReference>
<evidence type="ECO:0000313" key="4">
    <source>
        <dbReference type="EMBL" id="CAE7397669.1"/>
    </source>
</evidence>